<keyword evidence="3" id="KW-1185">Reference proteome</keyword>
<gene>
    <name evidence="2" type="ORF">FPZ43_17945</name>
</gene>
<accession>A0A563TZH5</accession>
<feature type="signal peptide" evidence="1">
    <location>
        <begin position="1"/>
        <end position="40"/>
    </location>
</feature>
<name>A0A563TZH5_9SPHI</name>
<feature type="chain" id="PRO_5022034794" evidence="1">
    <location>
        <begin position="41"/>
        <end position="230"/>
    </location>
</feature>
<keyword evidence="1" id="KW-0732">Signal</keyword>
<dbReference type="OrthoDB" id="673795at2"/>
<proteinExistence type="predicted"/>
<dbReference type="EMBL" id="VOEJ01000010">
    <property type="protein sequence ID" value="TWR24778.1"/>
    <property type="molecule type" value="Genomic_DNA"/>
</dbReference>
<sequence length="230" mass="26040">MESINKIKHCADLIGRKSKALLGYAIMTAAATMLVSDAHAQTFAEWFSQKKTQKKYLLQQIAALQVYSGYLKQGYKIANGGLGYITGSLKEEFNLHSTYYDKLKAVNPAVKNDPQINDIITWQRDILRSISELDKVSYLSVNEKRYVGKVKGALLSDCDEQISALQVLLTNGKLEMSDDERISRLNSIHLTMQSNYRFAADFSGRVKLYGVQKQQETKNLSYSKYIFGIR</sequence>
<dbReference type="RefSeq" id="WP_146383308.1">
    <property type="nucleotide sequence ID" value="NZ_VOEJ01000010.1"/>
</dbReference>
<dbReference type="AlphaFoldDB" id="A0A563TZH5"/>
<evidence type="ECO:0000313" key="3">
    <source>
        <dbReference type="Proteomes" id="UP000320042"/>
    </source>
</evidence>
<evidence type="ECO:0000313" key="2">
    <source>
        <dbReference type="EMBL" id="TWR24778.1"/>
    </source>
</evidence>
<protein>
    <submittedName>
        <fullName evidence="2">Uncharacterized protein</fullName>
    </submittedName>
</protein>
<comment type="caution">
    <text evidence="2">The sequence shown here is derived from an EMBL/GenBank/DDBJ whole genome shotgun (WGS) entry which is preliminary data.</text>
</comment>
<organism evidence="2 3">
    <name type="scientific">Mucilaginibacter pallidiroseus</name>
    <dbReference type="NCBI Taxonomy" id="2599295"/>
    <lineage>
        <taxon>Bacteria</taxon>
        <taxon>Pseudomonadati</taxon>
        <taxon>Bacteroidota</taxon>
        <taxon>Sphingobacteriia</taxon>
        <taxon>Sphingobacteriales</taxon>
        <taxon>Sphingobacteriaceae</taxon>
        <taxon>Mucilaginibacter</taxon>
    </lineage>
</organism>
<reference evidence="2 3" key="1">
    <citation type="submission" date="2019-07" db="EMBL/GenBank/DDBJ databases">
        <authorList>
            <person name="Kim J."/>
        </authorList>
    </citation>
    <scope>NUCLEOTIDE SEQUENCE [LARGE SCALE GENOMIC DNA]</scope>
    <source>
        <strain evidence="3">dk17</strain>
    </source>
</reference>
<dbReference type="Proteomes" id="UP000320042">
    <property type="component" value="Unassembled WGS sequence"/>
</dbReference>
<evidence type="ECO:0000256" key="1">
    <source>
        <dbReference type="SAM" id="SignalP"/>
    </source>
</evidence>